<name>A0AAW0GYN8_9APHY</name>
<sequence length="861" mass="93436">MASLYRFTQTTWHPLAHFPTHGHLLPGLPFPIQESGLSPGTPHRHHRPPAFSALPTWRTQQRVNNPCHCPRSLITPPARSSALMDNDLLSLRADIKAWERQFKAKHARQPTVDEIRQQPAMAEKYRLYKKLAKSSASSSQLPQNPPSTPPKSQPRPTPSSLLHKSRAVKTETVLTTSNPFSPVKSKQRRRDLSPEPSTSILPALSLSARANPFTTPRKNKKNKLKPHATTSPRELSPDPFPLIQPFPALSATMNSMTAMHPPPVPVLSTSIHSHSQASLIDLNPSTPGGPSRAIDRARKRLRGELVSPSPVKEKRARTAASQSTLNFIQGANTHKRASQLLFDEEQDNEDSSDLSDGGKRKHDRDDRADMDDIIIEATPMKPPKGGKAFVALFQDIIPSDQDVIVSAISGRSRPSHSIPPILGRSQSALARLSTGSDKTSTKSKTRRSLSRVSPVSDEDEEEELGLGNGDRDEDDDSWRSGPTTSSGSSPSSGPTTKLKALNLSSSTNVLDRTRSQASIPSIKKRAQTQSSLLPFPVLPGKDDLKSSGGPSFASSVSAAHSFKSNHSSSAESGQRRGAKRASSDIEMDEMGEEPENEGAFDDDGDDVASGSGSGTKSKRSNTTSSRAQGRTTSTHGGGSSSTRTTTIQANGKSGKNQKGKGKAKAIPSASAISRKKAKILKELGGSDEDGDEESAEDGLDSGGENNGNVKVLEWSWQSRRRRRQQSQYAAQLDQDDDYDPTTQPHYAHHSDLHSHTDHAHSHSTAFIPTSSEGVEGSCEVDLPSDLARVLAISPSHTSSYLRDRTEQKVVKELLYGSRERHYDPQRGGIVYDVGEEDQSEGVDGGEDDWEGEPVPWEAGEL</sequence>
<gene>
    <name evidence="9" type="ORF">QCA50_002184</name>
</gene>
<dbReference type="EMBL" id="JASBNA010000002">
    <property type="protein sequence ID" value="KAK7694996.1"/>
    <property type="molecule type" value="Genomic_DNA"/>
</dbReference>
<feature type="region of interest" description="Disordered" evidence="8">
    <location>
        <begin position="343"/>
        <end position="368"/>
    </location>
</feature>
<keyword evidence="6 7" id="KW-0131">Cell cycle</keyword>
<dbReference type="GO" id="GO:0006270">
    <property type="term" value="P:DNA replication initiation"/>
    <property type="evidence" value="ECO:0007669"/>
    <property type="project" value="UniProtKB-UniRule"/>
</dbReference>
<comment type="subcellular location">
    <subcellularLocation>
        <location evidence="1 7">Nucleus</location>
    </subcellularLocation>
</comment>
<reference evidence="9 10" key="1">
    <citation type="submission" date="2022-09" db="EMBL/GenBank/DDBJ databases">
        <authorList>
            <person name="Palmer J.M."/>
        </authorList>
    </citation>
    <scope>NUCLEOTIDE SEQUENCE [LARGE SCALE GENOMIC DNA]</scope>
    <source>
        <strain evidence="9 10">DSM 7382</strain>
    </source>
</reference>
<dbReference type="GO" id="GO:0003697">
    <property type="term" value="F:single-stranded DNA binding"/>
    <property type="evidence" value="ECO:0007669"/>
    <property type="project" value="TreeGrafter"/>
</dbReference>
<feature type="compositionally biased region" description="Pro residues" evidence="8">
    <location>
        <begin position="143"/>
        <end position="157"/>
    </location>
</feature>
<feature type="compositionally biased region" description="Low complexity" evidence="8">
    <location>
        <begin position="546"/>
        <end position="564"/>
    </location>
</feature>
<feature type="compositionally biased region" description="Polar residues" evidence="8">
    <location>
        <begin position="502"/>
        <end position="519"/>
    </location>
</feature>
<feature type="region of interest" description="Disordered" evidence="8">
    <location>
        <begin position="411"/>
        <end position="774"/>
    </location>
</feature>
<feature type="compositionally biased region" description="Low complexity" evidence="8">
    <location>
        <begin position="480"/>
        <end position="496"/>
    </location>
</feature>
<feature type="compositionally biased region" description="Acidic residues" evidence="8">
    <location>
        <begin position="836"/>
        <end position="851"/>
    </location>
</feature>
<organism evidence="9 10">
    <name type="scientific">Cerrena zonata</name>
    <dbReference type="NCBI Taxonomy" id="2478898"/>
    <lineage>
        <taxon>Eukaryota</taxon>
        <taxon>Fungi</taxon>
        <taxon>Dikarya</taxon>
        <taxon>Basidiomycota</taxon>
        <taxon>Agaricomycotina</taxon>
        <taxon>Agaricomycetes</taxon>
        <taxon>Polyporales</taxon>
        <taxon>Cerrenaceae</taxon>
        <taxon>Cerrena</taxon>
    </lineage>
</organism>
<feature type="region of interest" description="Disordered" evidence="8">
    <location>
        <begin position="301"/>
        <end position="329"/>
    </location>
</feature>
<dbReference type="GO" id="GO:0031261">
    <property type="term" value="C:DNA replication preinitiation complex"/>
    <property type="evidence" value="ECO:0007669"/>
    <property type="project" value="TreeGrafter"/>
</dbReference>
<protein>
    <recommendedName>
        <fullName evidence="3 7">DNA replication regulator SLD2</fullName>
    </recommendedName>
</protein>
<dbReference type="AlphaFoldDB" id="A0AAW0GYN8"/>
<feature type="compositionally biased region" description="Acidic residues" evidence="8">
    <location>
        <begin position="343"/>
        <end position="353"/>
    </location>
</feature>
<feature type="compositionally biased region" description="Basic residues" evidence="8">
    <location>
        <begin position="217"/>
        <end position="226"/>
    </location>
</feature>
<dbReference type="GO" id="GO:1902977">
    <property type="term" value="P:mitotic DNA replication preinitiation complex assembly"/>
    <property type="evidence" value="ECO:0007669"/>
    <property type="project" value="TreeGrafter"/>
</dbReference>
<evidence type="ECO:0000256" key="8">
    <source>
        <dbReference type="SAM" id="MobiDB-lite"/>
    </source>
</evidence>
<evidence type="ECO:0000256" key="5">
    <source>
        <dbReference type="ARBA" id="ARBA00023242"/>
    </source>
</evidence>
<dbReference type="GO" id="GO:0000727">
    <property type="term" value="P:double-strand break repair via break-induced replication"/>
    <property type="evidence" value="ECO:0007669"/>
    <property type="project" value="TreeGrafter"/>
</dbReference>
<dbReference type="Pfam" id="PF11719">
    <property type="entry name" value="Drc1-Sld2"/>
    <property type="match status" value="1"/>
</dbReference>
<evidence type="ECO:0000256" key="2">
    <source>
        <dbReference type="ARBA" id="ARBA00007276"/>
    </source>
</evidence>
<feature type="compositionally biased region" description="Acidic residues" evidence="8">
    <location>
        <begin position="685"/>
        <end position="699"/>
    </location>
</feature>
<keyword evidence="5 7" id="KW-0539">Nucleus</keyword>
<comment type="similarity">
    <text evidence="2 7">Belongs to the SLD2 family.</text>
</comment>
<comment type="function">
    <text evidence="7">Has a role in the initiation of DNA replication. Required at S-phase checkpoint.</text>
</comment>
<evidence type="ECO:0000313" key="9">
    <source>
        <dbReference type="EMBL" id="KAK7694996.1"/>
    </source>
</evidence>
<feature type="region of interest" description="Disordered" evidence="8">
    <location>
        <begin position="131"/>
        <end position="240"/>
    </location>
</feature>
<feature type="compositionally biased region" description="Low complexity" evidence="8">
    <location>
        <begin position="620"/>
        <end position="654"/>
    </location>
</feature>
<evidence type="ECO:0000256" key="7">
    <source>
        <dbReference type="RuleBase" id="RU367067"/>
    </source>
</evidence>
<dbReference type="PANTHER" id="PTHR28124">
    <property type="entry name" value="DNA REPLICATION REGULATOR SLD2"/>
    <property type="match status" value="1"/>
</dbReference>
<dbReference type="PANTHER" id="PTHR28124:SF1">
    <property type="entry name" value="DNA REPLICATION REGULATOR SLD2"/>
    <property type="match status" value="1"/>
</dbReference>
<dbReference type="Proteomes" id="UP001385951">
    <property type="component" value="Unassembled WGS sequence"/>
</dbReference>
<keyword evidence="10" id="KW-1185">Reference proteome</keyword>
<dbReference type="InterPro" id="IPR040203">
    <property type="entry name" value="Sld2"/>
</dbReference>
<comment type="caution">
    <text evidence="9">The sequence shown here is derived from an EMBL/GenBank/DDBJ whole genome shotgun (WGS) entry which is preliminary data.</text>
</comment>
<evidence type="ECO:0000256" key="6">
    <source>
        <dbReference type="ARBA" id="ARBA00023306"/>
    </source>
</evidence>
<dbReference type="GO" id="GO:0003688">
    <property type="term" value="F:DNA replication origin binding"/>
    <property type="evidence" value="ECO:0007669"/>
    <property type="project" value="TreeGrafter"/>
</dbReference>
<evidence type="ECO:0000313" key="10">
    <source>
        <dbReference type="Proteomes" id="UP001385951"/>
    </source>
</evidence>
<evidence type="ECO:0000256" key="3">
    <source>
        <dbReference type="ARBA" id="ARBA00018363"/>
    </source>
</evidence>
<keyword evidence="4 7" id="KW-0235">DNA replication</keyword>
<dbReference type="InterPro" id="IPR021110">
    <property type="entry name" value="DNA_rep_checkpnt_protein"/>
</dbReference>
<feature type="region of interest" description="Disordered" evidence="8">
    <location>
        <begin position="836"/>
        <end position="861"/>
    </location>
</feature>
<feature type="compositionally biased region" description="Low complexity" evidence="8">
    <location>
        <begin position="133"/>
        <end position="142"/>
    </location>
</feature>
<proteinExistence type="inferred from homology"/>
<accession>A0AAW0GYN8</accession>
<feature type="compositionally biased region" description="Polar residues" evidence="8">
    <location>
        <begin position="319"/>
        <end position="329"/>
    </location>
</feature>
<dbReference type="Gene3D" id="1.10.10.1460">
    <property type="match status" value="1"/>
</dbReference>
<feature type="compositionally biased region" description="Acidic residues" evidence="8">
    <location>
        <begin position="585"/>
        <end position="606"/>
    </location>
</feature>
<evidence type="ECO:0000256" key="1">
    <source>
        <dbReference type="ARBA" id="ARBA00004123"/>
    </source>
</evidence>
<feature type="compositionally biased region" description="Basic and acidic residues" evidence="8">
    <location>
        <begin position="748"/>
        <end position="760"/>
    </location>
</feature>
<evidence type="ECO:0000256" key="4">
    <source>
        <dbReference type="ARBA" id="ARBA00022705"/>
    </source>
</evidence>